<protein>
    <submittedName>
        <fullName evidence="1">2158_t:CDS:1</fullName>
    </submittedName>
</protein>
<reference evidence="1" key="1">
    <citation type="submission" date="2021-06" db="EMBL/GenBank/DDBJ databases">
        <authorList>
            <person name="Kallberg Y."/>
            <person name="Tangrot J."/>
            <person name="Rosling A."/>
        </authorList>
    </citation>
    <scope>NUCLEOTIDE SEQUENCE</scope>
    <source>
        <strain evidence="1">IL203A</strain>
    </source>
</reference>
<name>A0ACA9QQW6_9GLOM</name>
<accession>A0ACA9QQW6</accession>
<feature type="non-terminal residue" evidence="1">
    <location>
        <position position="1"/>
    </location>
</feature>
<feature type="non-terminal residue" evidence="1">
    <location>
        <position position="48"/>
    </location>
</feature>
<dbReference type="EMBL" id="CAJVPU010051575">
    <property type="protein sequence ID" value="CAG8761549.1"/>
    <property type="molecule type" value="Genomic_DNA"/>
</dbReference>
<comment type="caution">
    <text evidence="1">The sequence shown here is derived from an EMBL/GenBank/DDBJ whole genome shotgun (WGS) entry which is preliminary data.</text>
</comment>
<dbReference type="Proteomes" id="UP000789702">
    <property type="component" value="Unassembled WGS sequence"/>
</dbReference>
<proteinExistence type="predicted"/>
<organism evidence="1 2">
    <name type="scientific">Dentiscutata heterogama</name>
    <dbReference type="NCBI Taxonomy" id="1316150"/>
    <lineage>
        <taxon>Eukaryota</taxon>
        <taxon>Fungi</taxon>
        <taxon>Fungi incertae sedis</taxon>
        <taxon>Mucoromycota</taxon>
        <taxon>Glomeromycotina</taxon>
        <taxon>Glomeromycetes</taxon>
        <taxon>Diversisporales</taxon>
        <taxon>Gigasporaceae</taxon>
        <taxon>Dentiscutata</taxon>
    </lineage>
</organism>
<gene>
    <name evidence="1" type="ORF">DHETER_LOCUS15292</name>
</gene>
<evidence type="ECO:0000313" key="2">
    <source>
        <dbReference type="Proteomes" id="UP000789702"/>
    </source>
</evidence>
<evidence type="ECO:0000313" key="1">
    <source>
        <dbReference type="EMBL" id="CAG8761549.1"/>
    </source>
</evidence>
<keyword evidence="2" id="KW-1185">Reference proteome</keyword>
<sequence length="48" mass="5656">GWSEQMLFFNCCYMNYVSNPLKRGKKITNQEIIEPIEIDVTEVKSEET</sequence>